<evidence type="ECO:0000313" key="2">
    <source>
        <dbReference type="EMBL" id="KAF7153868.1"/>
    </source>
</evidence>
<dbReference type="AlphaFoldDB" id="A0A834M1R0"/>
<feature type="region of interest" description="Disordered" evidence="1">
    <location>
        <begin position="114"/>
        <end position="136"/>
    </location>
</feature>
<evidence type="ECO:0000256" key="1">
    <source>
        <dbReference type="SAM" id="MobiDB-lite"/>
    </source>
</evidence>
<keyword evidence="3" id="KW-1185">Reference proteome</keyword>
<accession>A0A834M1R0</accession>
<evidence type="ECO:0000313" key="3">
    <source>
        <dbReference type="Proteomes" id="UP000626092"/>
    </source>
</evidence>
<organism evidence="2 3">
    <name type="scientific">Rhododendron simsii</name>
    <name type="common">Sims's rhododendron</name>
    <dbReference type="NCBI Taxonomy" id="118357"/>
    <lineage>
        <taxon>Eukaryota</taxon>
        <taxon>Viridiplantae</taxon>
        <taxon>Streptophyta</taxon>
        <taxon>Embryophyta</taxon>
        <taxon>Tracheophyta</taxon>
        <taxon>Spermatophyta</taxon>
        <taxon>Magnoliopsida</taxon>
        <taxon>eudicotyledons</taxon>
        <taxon>Gunneridae</taxon>
        <taxon>Pentapetalae</taxon>
        <taxon>asterids</taxon>
        <taxon>Ericales</taxon>
        <taxon>Ericaceae</taxon>
        <taxon>Ericoideae</taxon>
        <taxon>Rhodoreae</taxon>
        <taxon>Rhododendron</taxon>
    </lineage>
</organism>
<sequence>MSSSSDSITIDEWGPFQVKGNEAKHVNRDCHERRVQYRAKEALTREISRIEEYFGYYTKEQKKSILKKRVKSNCLVWFKAFKMIGEQPEEMKELEKKAKENPPIRVCHHIPSEGSCSAKPLSPGCASSVPTDIPGD</sequence>
<dbReference type="OrthoDB" id="10323644at2759"/>
<dbReference type="EMBL" id="WJXA01000001">
    <property type="protein sequence ID" value="KAF7153868.1"/>
    <property type="molecule type" value="Genomic_DNA"/>
</dbReference>
<dbReference type="Proteomes" id="UP000626092">
    <property type="component" value="Unassembled WGS sequence"/>
</dbReference>
<comment type="caution">
    <text evidence="2">The sequence shown here is derived from an EMBL/GenBank/DDBJ whole genome shotgun (WGS) entry which is preliminary data.</text>
</comment>
<reference evidence="2" key="1">
    <citation type="submission" date="2019-11" db="EMBL/GenBank/DDBJ databases">
        <authorList>
            <person name="Liu Y."/>
            <person name="Hou J."/>
            <person name="Li T.-Q."/>
            <person name="Guan C.-H."/>
            <person name="Wu X."/>
            <person name="Wu H.-Z."/>
            <person name="Ling F."/>
            <person name="Zhang R."/>
            <person name="Shi X.-G."/>
            <person name="Ren J.-P."/>
            <person name="Chen E.-F."/>
            <person name="Sun J.-M."/>
        </authorList>
    </citation>
    <scope>NUCLEOTIDE SEQUENCE</scope>
    <source>
        <strain evidence="2">Adult_tree_wgs_1</strain>
        <tissue evidence="2">Leaves</tissue>
    </source>
</reference>
<proteinExistence type="predicted"/>
<protein>
    <submittedName>
        <fullName evidence="2">Uncharacterized protein</fullName>
    </submittedName>
</protein>
<name>A0A834M1R0_RHOSS</name>
<gene>
    <name evidence="2" type="ORF">RHSIM_Rhsim01G0168100</name>
</gene>